<dbReference type="AlphaFoldDB" id="A0A9X2BVB2"/>
<organism evidence="3 4">
    <name type="scientific">Roseomonas acroporae</name>
    <dbReference type="NCBI Taxonomy" id="2937791"/>
    <lineage>
        <taxon>Bacteria</taxon>
        <taxon>Pseudomonadati</taxon>
        <taxon>Pseudomonadota</taxon>
        <taxon>Alphaproteobacteria</taxon>
        <taxon>Acetobacterales</taxon>
        <taxon>Roseomonadaceae</taxon>
        <taxon>Roseomonas</taxon>
    </lineage>
</organism>
<sequence length="321" mass="33136">MIARRSALAAPLLLALPARAQPAGNARPVTLVVPFAPGGPTDLIARRLALSLHPLLGETVLVENRAGAGGNVGAEAVARAAPDGRTVLFGTSGPLAINRALYPGQTYDPVKDFSPIAPLGRIPNVLAVNPNIQARDVQALIALDKGGERLSFGSSGNGASSHLAGALFNRMAGTHFEHVPYRGTGPALNDALAGHVAMVFTDVLTALPHVQEGRLRALGVTTLQRSPVLPDLPTIAEQGLPGYDASVFFGLVVPAATPAAARETLRAALASALAEPELRRTLEGQGMQIASAITPGALSALMAEETERWAVVIRDTGARAD</sequence>
<dbReference type="Gene3D" id="3.40.190.10">
    <property type="entry name" value="Periplasmic binding protein-like II"/>
    <property type="match status" value="1"/>
</dbReference>
<dbReference type="PANTHER" id="PTHR42928">
    <property type="entry name" value="TRICARBOXYLATE-BINDING PROTEIN"/>
    <property type="match status" value="1"/>
</dbReference>
<proteinExistence type="inferred from homology"/>
<keyword evidence="4" id="KW-1185">Reference proteome</keyword>
<comment type="similarity">
    <text evidence="1">Belongs to the UPF0065 (bug) family.</text>
</comment>
<dbReference type="Pfam" id="PF03401">
    <property type="entry name" value="TctC"/>
    <property type="match status" value="1"/>
</dbReference>
<dbReference type="SUPFAM" id="SSF53850">
    <property type="entry name" value="Periplasmic binding protein-like II"/>
    <property type="match status" value="1"/>
</dbReference>
<evidence type="ECO:0000256" key="2">
    <source>
        <dbReference type="SAM" id="SignalP"/>
    </source>
</evidence>
<dbReference type="PIRSF" id="PIRSF017082">
    <property type="entry name" value="YflP"/>
    <property type="match status" value="1"/>
</dbReference>
<evidence type="ECO:0000256" key="1">
    <source>
        <dbReference type="ARBA" id="ARBA00006987"/>
    </source>
</evidence>
<reference evidence="3" key="1">
    <citation type="submission" date="2022-04" db="EMBL/GenBank/DDBJ databases">
        <title>Roseomonas acroporae sp. nov., isolated from coral Acropora digitifera.</title>
        <authorList>
            <person name="Sun H."/>
        </authorList>
    </citation>
    <scope>NUCLEOTIDE SEQUENCE</scope>
    <source>
        <strain evidence="3">NAR14</strain>
    </source>
</reference>
<dbReference type="PANTHER" id="PTHR42928:SF5">
    <property type="entry name" value="BLR1237 PROTEIN"/>
    <property type="match status" value="1"/>
</dbReference>
<dbReference type="Proteomes" id="UP001139516">
    <property type="component" value="Unassembled WGS sequence"/>
</dbReference>
<comment type="caution">
    <text evidence="3">The sequence shown here is derived from an EMBL/GenBank/DDBJ whole genome shotgun (WGS) entry which is preliminary data.</text>
</comment>
<dbReference type="RefSeq" id="WP_248668620.1">
    <property type="nucleotide sequence ID" value="NZ_JALPRX010000086.1"/>
</dbReference>
<gene>
    <name evidence="3" type="ORF">M0638_19200</name>
</gene>
<dbReference type="Gene3D" id="3.40.190.150">
    <property type="entry name" value="Bordetella uptake gene, domain 1"/>
    <property type="match status" value="1"/>
</dbReference>
<keyword evidence="2" id="KW-0732">Signal</keyword>
<evidence type="ECO:0000313" key="3">
    <source>
        <dbReference type="EMBL" id="MCK8786507.1"/>
    </source>
</evidence>
<dbReference type="EMBL" id="JALPRX010000086">
    <property type="protein sequence ID" value="MCK8786507.1"/>
    <property type="molecule type" value="Genomic_DNA"/>
</dbReference>
<name>A0A9X2BVB2_9PROT</name>
<evidence type="ECO:0000313" key="4">
    <source>
        <dbReference type="Proteomes" id="UP001139516"/>
    </source>
</evidence>
<dbReference type="InterPro" id="IPR005064">
    <property type="entry name" value="BUG"/>
</dbReference>
<feature type="signal peptide" evidence="2">
    <location>
        <begin position="1"/>
        <end position="20"/>
    </location>
</feature>
<protein>
    <submittedName>
        <fullName evidence="3">Tripartite tricarboxylate transporter substrate-binding protein</fullName>
    </submittedName>
</protein>
<dbReference type="InterPro" id="IPR042100">
    <property type="entry name" value="Bug_dom1"/>
</dbReference>
<feature type="chain" id="PRO_5040990813" evidence="2">
    <location>
        <begin position="21"/>
        <end position="321"/>
    </location>
</feature>
<accession>A0A9X2BVB2</accession>